<dbReference type="EMBL" id="KE123480">
    <property type="protein sequence ID" value="EUT90568.1"/>
    <property type="molecule type" value="Genomic_DNA"/>
</dbReference>
<accession>W7GAN1</accession>
<reference evidence="2" key="1">
    <citation type="submission" date="2013-02" db="EMBL/GenBank/DDBJ databases">
        <title>The Genome Sequence of Plasmodium falciparum Santa Lucia.</title>
        <authorList>
            <consortium name="The Broad Institute Genome Sequencing Platform"/>
            <consortium name="The Broad Institute Genome Sequencing Center for Infectious Disease"/>
            <person name="Neafsey D."/>
            <person name="Cheeseman I."/>
            <person name="Volkman S."/>
            <person name="Adams J."/>
            <person name="Walker B."/>
            <person name="Young S.K."/>
            <person name="Zeng Q."/>
            <person name="Gargeya S."/>
            <person name="Fitzgerald M."/>
            <person name="Haas B."/>
            <person name="Abouelleil A."/>
            <person name="Alvarado L."/>
            <person name="Arachchi H.M."/>
            <person name="Berlin A.M."/>
            <person name="Chapman S.B."/>
            <person name="Dewar J."/>
            <person name="Goldberg J."/>
            <person name="Griggs A."/>
            <person name="Gujja S."/>
            <person name="Hansen M."/>
            <person name="Howarth C."/>
            <person name="Imamovic A."/>
            <person name="Larimer J."/>
            <person name="McCowan C."/>
            <person name="Murphy C."/>
            <person name="Neiman D."/>
            <person name="Pearson M."/>
            <person name="Priest M."/>
            <person name="Roberts A."/>
            <person name="Saif S."/>
            <person name="Shea T."/>
            <person name="Sisk P."/>
            <person name="Sykes S."/>
            <person name="Wortman J."/>
            <person name="Nusbaum C."/>
            <person name="Birren B."/>
        </authorList>
    </citation>
    <scope>NUCLEOTIDE SEQUENCE [LARGE SCALE GENOMIC DNA]</scope>
    <source>
        <strain evidence="2">Santa Lucia</strain>
    </source>
</reference>
<feature type="region of interest" description="Disordered" evidence="1">
    <location>
        <begin position="87"/>
        <end position="120"/>
    </location>
</feature>
<gene>
    <name evidence="2" type="ORF">PFAG_00924</name>
</gene>
<name>W7GAN1_PLAFA</name>
<dbReference type="PANTHER" id="PTHR40861:SF1">
    <property type="entry name" value="PHOSPHATIDATE PHOSPHATASE APP1 CATALYTIC DOMAIN-CONTAINING PROTEIN"/>
    <property type="match status" value="1"/>
</dbReference>
<feature type="compositionally biased region" description="Basic and acidic residues" evidence="1">
    <location>
        <begin position="13"/>
        <end position="30"/>
    </location>
</feature>
<feature type="region of interest" description="Disordered" evidence="1">
    <location>
        <begin position="1"/>
        <end position="30"/>
    </location>
</feature>
<evidence type="ECO:0000256" key="1">
    <source>
        <dbReference type="SAM" id="MobiDB-lite"/>
    </source>
</evidence>
<protein>
    <submittedName>
        <fullName evidence="2">Uncharacterized protein</fullName>
    </submittedName>
</protein>
<evidence type="ECO:0000313" key="2">
    <source>
        <dbReference type="EMBL" id="EUT90568.1"/>
    </source>
</evidence>
<organism evidence="2">
    <name type="scientific">Plasmodium falciparum Santa Lucia</name>
    <dbReference type="NCBI Taxonomy" id="478859"/>
    <lineage>
        <taxon>Eukaryota</taxon>
        <taxon>Sar</taxon>
        <taxon>Alveolata</taxon>
        <taxon>Apicomplexa</taxon>
        <taxon>Aconoidasida</taxon>
        <taxon>Haemosporida</taxon>
        <taxon>Plasmodiidae</taxon>
        <taxon>Plasmodium</taxon>
        <taxon>Plasmodium (Laverania)</taxon>
    </lineage>
</organism>
<dbReference type="AlphaFoldDB" id="W7GAN1"/>
<dbReference type="PANTHER" id="PTHR40861">
    <property type="entry name" value="DUF2183 DOMAIN-CONTAINING PROTEIN"/>
    <property type="match status" value="1"/>
</dbReference>
<sequence>MSSKSNMIKKKNHEKDSVENEDYNTKKEDIVVKDTFNLLNKLKTNQKNREYSNSSLSSLSDAVTNNKTLKHFSSSNYNKIKSKLSKPFMNNKYSDHSCNDKKGKEKNEYNNNNNNDDDDEHDICDNNKNVYDNSQNILTQEQNYMKNIISKIEESVQKKKKKKKN</sequence>
<proteinExistence type="predicted"/>
<dbReference type="Proteomes" id="UP000030666">
    <property type="component" value="Unassembled WGS sequence"/>
</dbReference>
<feature type="compositionally biased region" description="Basic and acidic residues" evidence="1">
    <location>
        <begin position="93"/>
        <end position="108"/>
    </location>
</feature>